<dbReference type="InterPro" id="IPR038765">
    <property type="entry name" value="Papain-like_cys_pep_sf"/>
</dbReference>
<feature type="compositionally biased region" description="Basic and acidic residues" evidence="2">
    <location>
        <begin position="808"/>
        <end position="820"/>
    </location>
</feature>
<comment type="similarity">
    <text evidence="1">Belongs to the peptidase C19 family.</text>
</comment>
<proteinExistence type="inferred from homology"/>
<dbReference type="SUPFAM" id="SSF54001">
    <property type="entry name" value="Cysteine proteinases"/>
    <property type="match status" value="2"/>
</dbReference>
<protein>
    <recommendedName>
        <fullName evidence="1">Ubiquitin carboxyl-terminal hydrolase</fullName>
        <ecNumber evidence="1">3.4.19.12</ecNumber>
    </recommendedName>
</protein>
<accession>A0AAV1HP94</accession>
<name>A0AAV1HP94_XYRNO</name>
<feature type="compositionally biased region" description="Basic and acidic residues" evidence="2">
    <location>
        <begin position="901"/>
        <end position="951"/>
    </location>
</feature>
<feature type="compositionally biased region" description="Basic and acidic residues" evidence="2">
    <location>
        <begin position="828"/>
        <end position="841"/>
    </location>
</feature>
<keyword evidence="1" id="KW-0788">Thiol protease</keyword>
<dbReference type="GO" id="GO:0006508">
    <property type="term" value="P:proteolysis"/>
    <property type="evidence" value="ECO:0007669"/>
    <property type="project" value="UniProtKB-KW"/>
</dbReference>
<dbReference type="AlphaFoldDB" id="A0AAV1HP94"/>
<dbReference type="PROSITE" id="PS50235">
    <property type="entry name" value="USP_3"/>
    <property type="match status" value="2"/>
</dbReference>
<dbReference type="InterPro" id="IPR001394">
    <property type="entry name" value="Peptidase_C19_UCH"/>
</dbReference>
<dbReference type="EC" id="3.4.19.12" evidence="1"/>
<feature type="domain" description="USP" evidence="3">
    <location>
        <begin position="340"/>
        <end position="615"/>
    </location>
</feature>
<comment type="catalytic activity">
    <reaction evidence="1">
        <text>Thiol-dependent hydrolysis of ester, thioester, amide, peptide and isopeptide bonds formed by the C-terminal Gly of ubiquitin (a 76-residue protein attached to proteins as an intracellular targeting signal).</text>
        <dbReference type="EC" id="3.4.19.12"/>
    </reaction>
</comment>
<dbReference type="CDD" id="cd02257">
    <property type="entry name" value="Peptidase_C19"/>
    <property type="match status" value="1"/>
</dbReference>
<dbReference type="PROSITE" id="PS00972">
    <property type="entry name" value="USP_1"/>
    <property type="match status" value="2"/>
</dbReference>
<feature type="domain" description="USP" evidence="3">
    <location>
        <begin position="18"/>
        <end position="293"/>
    </location>
</feature>
<keyword evidence="1" id="KW-0645">Protease</keyword>
<evidence type="ECO:0000256" key="2">
    <source>
        <dbReference type="SAM" id="MobiDB-lite"/>
    </source>
</evidence>
<dbReference type="GO" id="GO:0005829">
    <property type="term" value="C:cytosol"/>
    <property type="evidence" value="ECO:0007669"/>
    <property type="project" value="TreeGrafter"/>
</dbReference>
<dbReference type="GO" id="GO:0005634">
    <property type="term" value="C:nucleus"/>
    <property type="evidence" value="ECO:0007669"/>
    <property type="project" value="TreeGrafter"/>
</dbReference>
<evidence type="ECO:0000313" key="4">
    <source>
        <dbReference type="EMBL" id="CAJ1086147.1"/>
    </source>
</evidence>
<keyword evidence="1" id="KW-0378">Hydrolase</keyword>
<feature type="compositionally biased region" description="Basic and acidic residues" evidence="2">
    <location>
        <begin position="745"/>
        <end position="762"/>
    </location>
</feature>
<feature type="compositionally biased region" description="Basic and acidic residues" evidence="2">
    <location>
        <begin position="698"/>
        <end position="708"/>
    </location>
</feature>
<dbReference type="GO" id="GO:0004843">
    <property type="term" value="F:cysteine-type deubiquitinase activity"/>
    <property type="evidence" value="ECO:0007669"/>
    <property type="project" value="UniProtKB-UniRule"/>
</dbReference>
<evidence type="ECO:0000256" key="1">
    <source>
        <dbReference type="RuleBase" id="RU366025"/>
    </source>
</evidence>
<keyword evidence="1" id="KW-0833">Ubl conjugation pathway</keyword>
<dbReference type="Pfam" id="PF00443">
    <property type="entry name" value="UCH"/>
    <property type="match status" value="2"/>
</dbReference>
<dbReference type="GO" id="GO:0016579">
    <property type="term" value="P:protein deubiquitination"/>
    <property type="evidence" value="ECO:0007669"/>
    <property type="project" value="InterPro"/>
</dbReference>
<evidence type="ECO:0000259" key="3">
    <source>
        <dbReference type="PROSITE" id="PS50235"/>
    </source>
</evidence>
<feature type="compositionally biased region" description="Basic and acidic residues" evidence="2">
    <location>
        <begin position="721"/>
        <end position="731"/>
    </location>
</feature>
<dbReference type="EMBL" id="OY660886">
    <property type="protein sequence ID" value="CAJ1086147.1"/>
    <property type="molecule type" value="Genomic_DNA"/>
</dbReference>
<feature type="region of interest" description="Disordered" evidence="2">
    <location>
        <begin position="793"/>
        <end position="965"/>
    </location>
</feature>
<dbReference type="PANTHER" id="PTHR24006">
    <property type="entry name" value="UBIQUITIN CARBOXYL-TERMINAL HYDROLASE"/>
    <property type="match status" value="1"/>
</dbReference>
<dbReference type="InterPro" id="IPR018200">
    <property type="entry name" value="USP_CS"/>
</dbReference>
<keyword evidence="5" id="KW-1185">Reference proteome</keyword>
<dbReference type="Gene3D" id="3.90.70.10">
    <property type="entry name" value="Cysteine proteinases"/>
    <property type="match status" value="2"/>
</dbReference>
<dbReference type="PANTHER" id="PTHR24006:SF899">
    <property type="entry name" value="UBIQUITIN CARBOXYL-TERMINAL HYDROLASE"/>
    <property type="match status" value="1"/>
</dbReference>
<feature type="compositionally biased region" description="Basic and acidic residues" evidence="2">
    <location>
        <begin position="859"/>
        <end position="888"/>
    </location>
</feature>
<gene>
    <name evidence="4" type="ORF">XNOV1_A014420</name>
</gene>
<dbReference type="InterPro" id="IPR050164">
    <property type="entry name" value="Peptidase_C19"/>
</dbReference>
<feature type="region of interest" description="Disordered" evidence="2">
    <location>
        <begin position="666"/>
        <end position="767"/>
    </location>
</feature>
<feature type="compositionally biased region" description="Polar residues" evidence="2">
    <location>
        <begin position="889"/>
        <end position="900"/>
    </location>
</feature>
<dbReference type="Proteomes" id="UP001178508">
    <property type="component" value="Chromosome 23"/>
</dbReference>
<evidence type="ECO:0000313" key="5">
    <source>
        <dbReference type="Proteomes" id="UP001178508"/>
    </source>
</evidence>
<organism evidence="4 5">
    <name type="scientific">Xyrichtys novacula</name>
    <name type="common">Pearly razorfish</name>
    <name type="synonym">Hemipteronotus novacula</name>
    <dbReference type="NCBI Taxonomy" id="13765"/>
    <lineage>
        <taxon>Eukaryota</taxon>
        <taxon>Metazoa</taxon>
        <taxon>Chordata</taxon>
        <taxon>Craniata</taxon>
        <taxon>Vertebrata</taxon>
        <taxon>Euteleostomi</taxon>
        <taxon>Actinopterygii</taxon>
        <taxon>Neopterygii</taxon>
        <taxon>Teleostei</taxon>
        <taxon>Neoteleostei</taxon>
        <taxon>Acanthomorphata</taxon>
        <taxon>Eupercaria</taxon>
        <taxon>Labriformes</taxon>
        <taxon>Labridae</taxon>
        <taxon>Xyrichtys</taxon>
    </lineage>
</organism>
<dbReference type="InterPro" id="IPR028889">
    <property type="entry name" value="USP"/>
</dbReference>
<reference evidence="4" key="1">
    <citation type="submission" date="2023-08" db="EMBL/GenBank/DDBJ databases">
        <authorList>
            <person name="Alioto T."/>
            <person name="Alioto T."/>
            <person name="Gomez Garrido J."/>
        </authorList>
    </citation>
    <scope>NUCLEOTIDE SEQUENCE</scope>
</reference>
<dbReference type="PROSITE" id="PS00973">
    <property type="entry name" value="USP_2"/>
    <property type="match status" value="2"/>
</dbReference>
<sequence>MDKRNRCFSDSQSSVKYNGLVNQGATCYLNSVLQVLFMTEDFREAVERYSGTEDIDLQLKTLFDELKNQTANTVQITDKLGIKKVYKQRDAAEYYEKILNLTSDEASQIFHGELTHRKTCLNCETQTDANERFWHLPLTLVNSSSEYKVKDGVDDYFRATSFSTENQIYFDECDDKHDATIQCVVKNYPEVLMLQLKRFEFNYNFKTYTKMNHNVSVPHKLEIPENQLYELYAVVDHVGDLSSGHYTSTIKSSEDDKWYKFDDGQVTLHHYQPFQTENSERSNSAYLLFYRKIKETCTPEDIREEFAPGDHSSSTGDVTDQHQDTVMVEEKEGAEEIKYKGLVNQGATCYLNSVLQVLFMTEDFREAVERYPGTEDIDVQLKTLFDELKNKNANTVQITDKLRIKKVNEQRDAAEYYEKILNLTSDEASQIFHGELTYRTTCLNCETQTDANERFWHLPLTLVNSSSEYKMLDGVDDYFRAKLFNDENQMYCDECDDKHDATIQCVVKHHPEVLMLLLKRFEFDYNFMTYTKINHNVSVPHKLEIPENQLYELYAVVDHVGDLRFGHYISTIKSSEDGRWYKFDDRWVTLLDYQPFQTENSERSNSAYLLFYRKIKETCTPEDIREEFTPGDHSSSTRDLTDQHQDVVIIMEEEGAEESKDIEMIGSAKDEDRVGVNSVREGQPPECCYSVEDQENEVFTHVRKEDKTVPGSEGVSEGSAEADHQAEKKETLSGGSLSEDGDENQDNRRKEMNDSEQERQQEHTWTLEYEQKFNNMRQDCSGELCMEAQIERKGEGHRQNDDGLDVGKGVREDPDDRWRGEQGTSSSRGEEKIERDFKVYPEVETGANEQQTQSKKHVTRTDPGDGMNRGDLRVGESRQSEGKDDQTYKQKSSCSHGMNDQQKEMKMDDQRAENRKDYPSLHRELSSTKPGEETVKRRSDDTDHERTDTRSKPVQAAGEQEETYF</sequence>